<evidence type="ECO:0000256" key="2">
    <source>
        <dbReference type="ARBA" id="ARBA00022559"/>
    </source>
</evidence>
<keyword evidence="2" id="KW-0575">Peroxidase</keyword>
<comment type="cofactor">
    <cofactor evidence="1">
        <name>heme b</name>
        <dbReference type="ChEBI" id="CHEBI:60344"/>
    </cofactor>
</comment>
<dbReference type="OrthoDB" id="236246at2"/>
<dbReference type="PANTHER" id="PTHR30521">
    <property type="entry name" value="DEFERROCHELATASE/PEROXIDASE"/>
    <property type="match status" value="1"/>
</dbReference>
<organism evidence="10 11">
    <name type="scientific">Streptomyces spongiae</name>
    <dbReference type="NCBI Taxonomy" id="565072"/>
    <lineage>
        <taxon>Bacteria</taxon>
        <taxon>Bacillati</taxon>
        <taxon>Actinomycetota</taxon>
        <taxon>Actinomycetes</taxon>
        <taxon>Kitasatosporales</taxon>
        <taxon>Streptomycetaceae</taxon>
        <taxon>Streptomyces</taxon>
    </lineage>
</organism>
<dbReference type="GO" id="GO:0005829">
    <property type="term" value="C:cytosol"/>
    <property type="evidence" value="ECO:0007669"/>
    <property type="project" value="TreeGrafter"/>
</dbReference>
<evidence type="ECO:0000313" key="10">
    <source>
        <dbReference type="EMBL" id="MPY58028.1"/>
    </source>
</evidence>
<keyword evidence="3" id="KW-0479">Metal-binding</keyword>
<evidence type="ECO:0000256" key="6">
    <source>
        <dbReference type="ARBA" id="ARBA00025737"/>
    </source>
</evidence>
<gene>
    <name evidence="10" type="ORF">FNH08_12875</name>
</gene>
<keyword evidence="11" id="KW-1185">Reference proteome</keyword>
<evidence type="ECO:0008006" key="12">
    <source>
        <dbReference type="Google" id="ProtNLM"/>
    </source>
</evidence>
<evidence type="ECO:0000259" key="8">
    <source>
        <dbReference type="Pfam" id="PF20628"/>
    </source>
</evidence>
<comment type="caution">
    <text evidence="10">The sequence shown here is derived from an EMBL/GenBank/DDBJ whole genome shotgun (WGS) entry which is preliminary data.</text>
</comment>
<keyword evidence="4" id="KW-0560">Oxidoreductase</keyword>
<feature type="domain" description="DyP dimeric alpha+beta barrel" evidence="9">
    <location>
        <begin position="157"/>
        <end position="233"/>
    </location>
</feature>
<dbReference type="EMBL" id="VJZC01000067">
    <property type="protein sequence ID" value="MPY58028.1"/>
    <property type="molecule type" value="Genomic_DNA"/>
</dbReference>
<reference evidence="10 11" key="1">
    <citation type="submission" date="2019-07" db="EMBL/GenBank/DDBJ databases">
        <title>New species of Amycolatopsis and Streptomyces.</title>
        <authorList>
            <person name="Duangmal K."/>
            <person name="Teo W.F.A."/>
            <person name="Lipun K."/>
        </authorList>
    </citation>
    <scope>NUCLEOTIDE SEQUENCE [LARGE SCALE GENOMIC DNA]</scope>
    <source>
        <strain evidence="10 11">NBRC 106415</strain>
    </source>
</reference>
<dbReference type="InterPro" id="IPR006314">
    <property type="entry name" value="Dyp_peroxidase"/>
</dbReference>
<evidence type="ECO:0000256" key="1">
    <source>
        <dbReference type="ARBA" id="ARBA00001970"/>
    </source>
</evidence>
<dbReference type="PANTHER" id="PTHR30521:SF0">
    <property type="entry name" value="DYP-TYPE PEROXIDASE FAMILY PROTEIN"/>
    <property type="match status" value="1"/>
</dbReference>
<evidence type="ECO:0000256" key="7">
    <source>
        <dbReference type="SAM" id="MobiDB-lite"/>
    </source>
</evidence>
<dbReference type="InterPro" id="IPR049509">
    <property type="entry name" value="DyP_N"/>
</dbReference>
<evidence type="ECO:0000256" key="3">
    <source>
        <dbReference type="ARBA" id="ARBA00022723"/>
    </source>
</evidence>
<dbReference type="Pfam" id="PF20628">
    <property type="entry name" value="Dyp_perox_C"/>
    <property type="match status" value="1"/>
</dbReference>
<accession>A0A5N8XGE5</accession>
<evidence type="ECO:0000256" key="5">
    <source>
        <dbReference type="ARBA" id="ARBA00023004"/>
    </source>
</evidence>
<keyword evidence="5" id="KW-0408">Iron</keyword>
<dbReference type="AlphaFoldDB" id="A0A5N8XGE5"/>
<dbReference type="InterPro" id="IPR011008">
    <property type="entry name" value="Dimeric_a/b-barrel"/>
</dbReference>
<dbReference type="SUPFAM" id="SSF54909">
    <property type="entry name" value="Dimeric alpha+beta barrel"/>
    <property type="match status" value="1"/>
</dbReference>
<feature type="domain" description="Dyp-type peroxidase C-terminal" evidence="8">
    <location>
        <begin position="306"/>
        <end position="466"/>
    </location>
</feature>
<proteinExistence type="inferred from homology"/>
<dbReference type="Pfam" id="PF21105">
    <property type="entry name" value="DyP_N"/>
    <property type="match status" value="1"/>
</dbReference>
<dbReference type="GO" id="GO:0046872">
    <property type="term" value="F:metal ion binding"/>
    <property type="evidence" value="ECO:0007669"/>
    <property type="project" value="UniProtKB-KW"/>
</dbReference>
<feature type="region of interest" description="Disordered" evidence="7">
    <location>
        <begin position="1"/>
        <end position="27"/>
    </location>
</feature>
<name>A0A5N8XGE5_9ACTN</name>
<dbReference type="Proteomes" id="UP000400924">
    <property type="component" value="Unassembled WGS sequence"/>
</dbReference>
<dbReference type="RefSeq" id="WP_152771606.1">
    <property type="nucleotide sequence ID" value="NZ_VJZC01000067.1"/>
</dbReference>
<comment type="similarity">
    <text evidence="6">Belongs to the DyP-type peroxidase family.</text>
</comment>
<evidence type="ECO:0000256" key="4">
    <source>
        <dbReference type="ARBA" id="ARBA00023002"/>
    </source>
</evidence>
<dbReference type="InterPro" id="IPR048328">
    <property type="entry name" value="Dyp_perox_C"/>
</dbReference>
<evidence type="ECO:0000313" key="11">
    <source>
        <dbReference type="Proteomes" id="UP000400924"/>
    </source>
</evidence>
<protein>
    <recommendedName>
        <fullName evidence="12">Dyp-type peroxidase</fullName>
    </recommendedName>
</protein>
<sequence length="541" mass="58845">MTSQATRLDFTKETGIGPADRQGEFGPDERRLMEDIQGNILKSHGRDHSRHLFIRFDRERPGKARAWLATMADQVTTAMAQWEQSRKRAAIFAAVGLGPVGAPLSAELGDGPRVSTGVKVGPFGGHNGPDGPDGHKRRTAPEVRLSAALAEDPSPPFVNLMLSASGYQALGITDLPQDEAFRRGTRGTATLAKLCDPPVSEWHEGFQGAIDALVIVADDSPAEVQEKADAVAGALLRAGAGKVVHEEIGKVLRTHPHGPVREHFGFIDGVSEPHFLTKDIEEAKKEQGYEKWHPGAPLHLVLAKDPGGHAETGYGSYFVYRKLEQDVPHFNRQRLKLATELAKADGRAEPHEGDIELAGAYMVGRFRNGVPVSQPATGAGDDAPIANDFDFLGDKDGLKCPYQAHIRKTNPRGDTTWQFNGSLEKERNRRIARRGISYESDGGVGLLFLCAQADISRQFEFMQADWCNDVDFICGGEDGKPSTGQDPIVGCGHADTPMNWPKKHGVPGEMLSVSLAESVTLRGAEYFFLPSRGFLKTARRP</sequence>
<dbReference type="GO" id="GO:0004601">
    <property type="term" value="F:peroxidase activity"/>
    <property type="evidence" value="ECO:0007669"/>
    <property type="project" value="UniProtKB-KW"/>
</dbReference>
<dbReference type="GO" id="GO:0020037">
    <property type="term" value="F:heme binding"/>
    <property type="evidence" value="ECO:0007669"/>
    <property type="project" value="InterPro"/>
</dbReference>
<evidence type="ECO:0000259" key="9">
    <source>
        <dbReference type="Pfam" id="PF21105"/>
    </source>
</evidence>
<dbReference type="PROSITE" id="PS51404">
    <property type="entry name" value="DYP_PEROXIDASE"/>
    <property type="match status" value="1"/>
</dbReference>